<evidence type="ECO:0000313" key="3">
    <source>
        <dbReference type="Proteomes" id="UP000701801"/>
    </source>
</evidence>
<proteinExistence type="predicted"/>
<dbReference type="OrthoDB" id="5338512at2759"/>
<gene>
    <name evidence="2" type="ORF">HYALB_00000805</name>
</gene>
<evidence type="ECO:0000256" key="1">
    <source>
        <dbReference type="SAM" id="MobiDB-lite"/>
    </source>
</evidence>
<dbReference type="Proteomes" id="UP000701801">
    <property type="component" value="Unassembled WGS sequence"/>
</dbReference>
<organism evidence="2 3">
    <name type="scientific">Hymenoscyphus albidus</name>
    <dbReference type="NCBI Taxonomy" id="595503"/>
    <lineage>
        <taxon>Eukaryota</taxon>
        <taxon>Fungi</taxon>
        <taxon>Dikarya</taxon>
        <taxon>Ascomycota</taxon>
        <taxon>Pezizomycotina</taxon>
        <taxon>Leotiomycetes</taxon>
        <taxon>Helotiales</taxon>
        <taxon>Helotiaceae</taxon>
        <taxon>Hymenoscyphus</taxon>
    </lineage>
</organism>
<dbReference type="EMBL" id="CAJVRM010000240">
    <property type="protein sequence ID" value="CAG8978130.1"/>
    <property type="molecule type" value="Genomic_DNA"/>
</dbReference>
<dbReference type="AlphaFoldDB" id="A0A9N9LS28"/>
<keyword evidence="3" id="KW-1185">Reference proteome</keyword>
<accession>A0A9N9LS28</accession>
<comment type="caution">
    <text evidence="2">The sequence shown here is derived from an EMBL/GenBank/DDBJ whole genome shotgun (WGS) entry which is preliminary data.</text>
</comment>
<name>A0A9N9LS28_9HELO</name>
<protein>
    <submittedName>
        <fullName evidence="2">Uncharacterized protein</fullName>
    </submittedName>
</protein>
<reference evidence="2" key="1">
    <citation type="submission" date="2021-07" db="EMBL/GenBank/DDBJ databases">
        <authorList>
            <person name="Durling M."/>
        </authorList>
    </citation>
    <scope>NUCLEOTIDE SEQUENCE</scope>
</reference>
<sequence>MPVQHAPTCEEASIRTGPAKGPRRVGHVSLNRISVPAVSILDTDGTVQAARGVSESTGCQRRRVSRLLTGWGDASRGRPRRLRLCLKSGEVEEVVVGKRCHEVGR</sequence>
<feature type="region of interest" description="Disordered" evidence="1">
    <location>
        <begin position="1"/>
        <end position="24"/>
    </location>
</feature>
<evidence type="ECO:0000313" key="2">
    <source>
        <dbReference type="EMBL" id="CAG8978130.1"/>
    </source>
</evidence>